<dbReference type="CDD" id="cd20071">
    <property type="entry name" value="SET_SMYD"/>
    <property type="match status" value="1"/>
</dbReference>
<sequence>VPGRWRQHNFTAVSARAHSWPSHRRAAARAAEDPCLPGVIPEAVQLLAKRLPTSLRLCFGAAGTGLACTKNFAPGTDMALEPVLIWCSDEGKLPATGKAFDLARLFPVTLRRRCGVEIPAAITAALVFLSRSIAAEPLQPWFHGTCPGPQHWKHLPGPRLALLQRIAQARRLLEEAHKEGVLKTPLEVTDEELIDFDLRRIGVSLGQPAVVPFTLALLNHSCNPNAKLVWKGSQLVLSSLRSISEGEEIFVSYINEIDDVLSRRYFLLEQHGVKCVCSRCQANFSGVGGAVLSGWLCNVCREPMPDEALCCPRCQTPASRAVRVARQQRSLRAEEAFRQCVRQLQQLAGKSLDPVAVGPLLTALQKTVAELQFVRPPGSRRTVQ</sequence>
<feature type="domain" description="SET" evidence="1">
    <location>
        <begin position="53"/>
        <end position="254"/>
    </location>
</feature>
<name>A0A812R737_SYMPI</name>
<dbReference type="PANTHER" id="PTHR12197">
    <property type="entry name" value="HISTONE-LYSINE N-METHYLTRANSFERASE SMYD"/>
    <property type="match status" value="1"/>
</dbReference>
<evidence type="ECO:0000313" key="3">
    <source>
        <dbReference type="Proteomes" id="UP000649617"/>
    </source>
</evidence>
<dbReference type="Proteomes" id="UP000649617">
    <property type="component" value="Unassembled WGS sequence"/>
</dbReference>
<dbReference type="SUPFAM" id="SSF82199">
    <property type="entry name" value="SET domain"/>
    <property type="match status" value="1"/>
</dbReference>
<dbReference type="PANTHER" id="PTHR12197:SF292">
    <property type="entry name" value="SET DOMAIN-CONTAINING PROTEIN"/>
    <property type="match status" value="1"/>
</dbReference>
<evidence type="ECO:0000259" key="1">
    <source>
        <dbReference type="PROSITE" id="PS50280"/>
    </source>
</evidence>
<dbReference type="PROSITE" id="PS50280">
    <property type="entry name" value="SET"/>
    <property type="match status" value="1"/>
</dbReference>
<gene>
    <name evidence="2" type="primary">SMYD3</name>
    <name evidence="2" type="ORF">SPIL2461_LOCUS10349</name>
</gene>
<dbReference type="AlphaFoldDB" id="A0A812R737"/>
<evidence type="ECO:0000313" key="2">
    <source>
        <dbReference type="EMBL" id="CAE7421038.1"/>
    </source>
</evidence>
<dbReference type="InterPro" id="IPR046341">
    <property type="entry name" value="SET_dom_sf"/>
</dbReference>
<dbReference type="Pfam" id="PF00856">
    <property type="entry name" value="SET"/>
    <property type="match status" value="1"/>
</dbReference>
<organism evidence="2 3">
    <name type="scientific">Symbiodinium pilosum</name>
    <name type="common">Dinoflagellate</name>
    <dbReference type="NCBI Taxonomy" id="2952"/>
    <lineage>
        <taxon>Eukaryota</taxon>
        <taxon>Sar</taxon>
        <taxon>Alveolata</taxon>
        <taxon>Dinophyceae</taxon>
        <taxon>Suessiales</taxon>
        <taxon>Symbiodiniaceae</taxon>
        <taxon>Symbiodinium</taxon>
    </lineage>
</organism>
<dbReference type="OrthoDB" id="5945798at2759"/>
<feature type="non-terminal residue" evidence="2">
    <location>
        <position position="384"/>
    </location>
</feature>
<dbReference type="InterPro" id="IPR050869">
    <property type="entry name" value="H3K4_H4K5_MeTrfase"/>
</dbReference>
<reference evidence="2" key="1">
    <citation type="submission" date="2021-02" db="EMBL/GenBank/DDBJ databases">
        <authorList>
            <person name="Dougan E. K."/>
            <person name="Rhodes N."/>
            <person name="Thang M."/>
            <person name="Chan C."/>
        </authorList>
    </citation>
    <scope>NUCLEOTIDE SEQUENCE</scope>
</reference>
<accession>A0A812R737</accession>
<protein>
    <submittedName>
        <fullName evidence="2">SMYD3 protein</fullName>
    </submittedName>
</protein>
<dbReference type="Gene3D" id="2.170.270.10">
    <property type="entry name" value="SET domain"/>
    <property type="match status" value="1"/>
</dbReference>
<comment type="caution">
    <text evidence="2">The sequence shown here is derived from an EMBL/GenBank/DDBJ whole genome shotgun (WGS) entry which is preliminary data.</text>
</comment>
<dbReference type="EMBL" id="CAJNIZ010019091">
    <property type="protein sequence ID" value="CAE7421038.1"/>
    <property type="molecule type" value="Genomic_DNA"/>
</dbReference>
<keyword evidence="3" id="KW-1185">Reference proteome</keyword>
<dbReference type="InterPro" id="IPR001214">
    <property type="entry name" value="SET_dom"/>
</dbReference>
<proteinExistence type="predicted"/>
<feature type="non-terminal residue" evidence="2">
    <location>
        <position position="1"/>
    </location>
</feature>